<proteinExistence type="predicted"/>
<gene>
    <name evidence="1" type="ORF">BRAFLDRAFT_92217</name>
</gene>
<evidence type="ECO:0000313" key="1">
    <source>
        <dbReference type="EMBL" id="EEN61965.1"/>
    </source>
</evidence>
<dbReference type="AlphaFoldDB" id="C3YCC8"/>
<sequence length="335" mass="37078">MRASQRQEALRRSASLPVVTRYTNRTAEEDTASCKSLPAVLFSNDPSYSEIPDNVAAAQRPLPAIPQIYSVIPDAIAAAEQPLDLYAQPHIYSHIQDDDDDMGPIPFYAAAADMSLGTDTAYGVSCESNQVVCSPHSVAARETAVHGAVIEAIDHHVKLYGKEPNAIRQQRYRAHGLGGSSNTPRPACLPLTVPYTDLSSNIPGKGTRNTQRYVSLPLTPQNTIWPCKIPGEGIRNTQRYVSLTLSLPNTYWPWKIPEQITHNTPRRESLALVTLPNTYWPWETPGEATRNIPRRASLYALPNTYWPWKIPGEDIPVGNTPRCAYIPLVTPPNTY</sequence>
<dbReference type="InParanoid" id="C3YCC8"/>
<dbReference type="EMBL" id="GG666501">
    <property type="protein sequence ID" value="EEN61965.1"/>
    <property type="molecule type" value="Genomic_DNA"/>
</dbReference>
<reference evidence="1" key="1">
    <citation type="journal article" date="2008" name="Nature">
        <title>The amphioxus genome and the evolution of the chordate karyotype.</title>
        <authorList>
            <consortium name="US DOE Joint Genome Institute (JGI-PGF)"/>
            <person name="Putnam N.H."/>
            <person name="Butts T."/>
            <person name="Ferrier D.E.K."/>
            <person name="Furlong R.F."/>
            <person name="Hellsten U."/>
            <person name="Kawashima T."/>
            <person name="Robinson-Rechavi M."/>
            <person name="Shoguchi E."/>
            <person name="Terry A."/>
            <person name="Yu J.-K."/>
            <person name="Benito-Gutierrez E.L."/>
            <person name="Dubchak I."/>
            <person name="Garcia-Fernandez J."/>
            <person name="Gibson-Brown J.J."/>
            <person name="Grigoriev I.V."/>
            <person name="Horton A.C."/>
            <person name="de Jong P.J."/>
            <person name="Jurka J."/>
            <person name="Kapitonov V.V."/>
            <person name="Kohara Y."/>
            <person name="Kuroki Y."/>
            <person name="Lindquist E."/>
            <person name="Lucas S."/>
            <person name="Osoegawa K."/>
            <person name="Pennacchio L.A."/>
            <person name="Salamov A.A."/>
            <person name="Satou Y."/>
            <person name="Sauka-Spengler T."/>
            <person name="Schmutz J."/>
            <person name="Shin-I T."/>
            <person name="Toyoda A."/>
            <person name="Bronner-Fraser M."/>
            <person name="Fujiyama A."/>
            <person name="Holland L.Z."/>
            <person name="Holland P.W.H."/>
            <person name="Satoh N."/>
            <person name="Rokhsar D.S."/>
        </authorList>
    </citation>
    <scope>NUCLEOTIDE SEQUENCE [LARGE SCALE GENOMIC DNA]</scope>
    <source>
        <strain evidence="1">S238N-H82</strain>
        <tissue evidence="1">Testes</tissue>
    </source>
</reference>
<protein>
    <submittedName>
        <fullName evidence="1">Uncharacterized protein</fullName>
    </submittedName>
</protein>
<organism>
    <name type="scientific">Branchiostoma floridae</name>
    <name type="common">Florida lancelet</name>
    <name type="synonym">Amphioxus</name>
    <dbReference type="NCBI Taxonomy" id="7739"/>
    <lineage>
        <taxon>Eukaryota</taxon>
        <taxon>Metazoa</taxon>
        <taxon>Chordata</taxon>
        <taxon>Cephalochordata</taxon>
        <taxon>Leptocardii</taxon>
        <taxon>Amphioxiformes</taxon>
        <taxon>Branchiostomatidae</taxon>
        <taxon>Branchiostoma</taxon>
    </lineage>
</organism>
<accession>C3YCC8</accession>
<name>C3YCC8_BRAFL</name>